<gene>
    <name evidence="1" type="ORF">J0M35_05700</name>
</gene>
<evidence type="ECO:0008006" key="3">
    <source>
        <dbReference type="Google" id="ProtNLM"/>
    </source>
</evidence>
<sequence>MLEQNPIFFECGSALTLAKTLATAFQMAENTGNRSIIGPINTNTWYRYRLLERDYADTLPPFAAEPYDQDYKEQLEILGDSSFSVAARYHSSIFAFHSSAQGQPHASDSFNAFNPSWFMPLLTSEAFLIDCHYQALLGEIYTLSCLAFAENYLYQAISFDDFSKLYLALKNIIKDFPPIVCRSKSSGELLGYCLILPYLQDTILFKTIARKPGAQFAGMGKAMVEEAIRRYSEKGYSKGVFALYKDDGSSRYMQDCFGAQVFRSYALFKRQF</sequence>
<dbReference type="InterPro" id="IPR016181">
    <property type="entry name" value="Acyl_CoA_acyltransferase"/>
</dbReference>
<evidence type="ECO:0000313" key="2">
    <source>
        <dbReference type="Proteomes" id="UP000664277"/>
    </source>
</evidence>
<evidence type="ECO:0000313" key="1">
    <source>
        <dbReference type="EMBL" id="MBN8659836.1"/>
    </source>
</evidence>
<accession>A0A8J7P7T9</accession>
<proteinExistence type="predicted"/>
<name>A0A8J7P7T9_9BACT</name>
<protein>
    <recommendedName>
        <fullName evidence="3">N-acetyltransferase domain-containing protein</fullName>
    </recommendedName>
</protein>
<dbReference type="SUPFAM" id="SSF55729">
    <property type="entry name" value="Acyl-CoA N-acyltransferases (Nat)"/>
    <property type="match status" value="1"/>
</dbReference>
<reference evidence="1" key="1">
    <citation type="submission" date="2021-02" db="EMBL/GenBank/DDBJ databases">
        <title>Genome-Resolved Metagenomics of a Microbial Community Performing Photosynthetic Biological Nutrient Removal.</title>
        <authorList>
            <person name="Mcdaniel E.A."/>
        </authorList>
    </citation>
    <scope>NUCLEOTIDE SEQUENCE</scope>
    <source>
        <strain evidence="1">UWPOB_OBS1</strain>
    </source>
</reference>
<dbReference type="Proteomes" id="UP000664277">
    <property type="component" value="Unassembled WGS sequence"/>
</dbReference>
<dbReference type="AlphaFoldDB" id="A0A8J7P7T9"/>
<organism evidence="1 2">
    <name type="scientific">Candidatus Obscuribacter phosphatis</name>
    <dbReference type="NCBI Taxonomy" id="1906157"/>
    <lineage>
        <taxon>Bacteria</taxon>
        <taxon>Bacillati</taxon>
        <taxon>Candidatus Melainabacteria</taxon>
        <taxon>Candidatus Obscuribacterales</taxon>
        <taxon>Candidatus Obscuribacteraceae</taxon>
        <taxon>Candidatus Obscuribacter</taxon>
    </lineage>
</organism>
<dbReference type="EMBL" id="JAFLCK010000005">
    <property type="protein sequence ID" value="MBN8659836.1"/>
    <property type="molecule type" value="Genomic_DNA"/>
</dbReference>
<comment type="caution">
    <text evidence="1">The sequence shown here is derived from an EMBL/GenBank/DDBJ whole genome shotgun (WGS) entry which is preliminary data.</text>
</comment>